<dbReference type="InterPro" id="IPR037197">
    <property type="entry name" value="WWE_dom_sf"/>
</dbReference>
<reference evidence="8" key="1">
    <citation type="journal article" date="2023" name="G3 (Bethesda)">
        <title>Whole genome assembly and annotation of the endangered Caribbean coral Acropora cervicornis.</title>
        <authorList>
            <person name="Selwyn J.D."/>
            <person name="Vollmer S.V."/>
        </authorList>
    </citation>
    <scope>NUCLEOTIDE SEQUENCE</scope>
    <source>
        <strain evidence="8">K2</strain>
    </source>
</reference>
<dbReference type="GO" id="GO:0003950">
    <property type="term" value="F:NAD+ poly-ADP-ribosyltransferase activity"/>
    <property type="evidence" value="ECO:0007669"/>
    <property type="project" value="TreeGrafter"/>
</dbReference>
<protein>
    <submittedName>
        <fullName evidence="8">Protein mono-ADP-ribosyltransferase PARP12</fullName>
    </submittedName>
</protein>
<keyword evidence="2" id="KW-0539">Nucleus</keyword>
<comment type="similarity">
    <text evidence="3">Belongs to the ARTD/PARP family.</text>
</comment>
<evidence type="ECO:0000256" key="5">
    <source>
        <dbReference type="SAM" id="Phobius"/>
    </source>
</evidence>
<dbReference type="GO" id="GO:0005634">
    <property type="term" value="C:nucleus"/>
    <property type="evidence" value="ECO:0007669"/>
    <property type="project" value="UniProtKB-SubCell"/>
</dbReference>
<dbReference type="PANTHER" id="PTHR45740">
    <property type="entry name" value="POLY [ADP-RIBOSE] POLYMERASE"/>
    <property type="match status" value="1"/>
</dbReference>
<reference evidence="8" key="2">
    <citation type="journal article" date="2023" name="Science">
        <title>Genomic signatures of disease resistance in endangered staghorn corals.</title>
        <authorList>
            <person name="Vollmer S.V."/>
            <person name="Selwyn J.D."/>
            <person name="Despard B.A."/>
            <person name="Roesel C.L."/>
        </authorList>
    </citation>
    <scope>NUCLEOTIDE SEQUENCE</scope>
    <source>
        <strain evidence="8">K2</strain>
    </source>
</reference>
<dbReference type="AlphaFoldDB" id="A0AAD9Q5T5"/>
<dbReference type="InterPro" id="IPR004170">
    <property type="entry name" value="WWE_dom"/>
</dbReference>
<evidence type="ECO:0000313" key="8">
    <source>
        <dbReference type="EMBL" id="KAK2555307.1"/>
    </source>
</evidence>
<dbReference type="PROSITE" id="PS50103">
    <property type="entry name" value="ZF_C3H1"/>
    <property type="match status" value="1"/>
</dbReference>
<dbReference type="GO" id="GO:0008270">
    <property type="term" value="F:zinc ion binding"/>
    <property type="evidence" value="ECO:0007669"/>
    <property type="project" value="UniProtKB-KW"/>
</dbReference>
<keyword evidence="5" id="KW-1133">Transmembrane helix</keyword>
<dbReference type="GO" id="GO:1990404">
    <property type="term" value="F:NAD+-protein mono-ADP-ribosyltransferase activity"/>
    <property type="evidence" value="ECO:0007669"/>
    <property type="project" value="TreeGrafter"/>
</dbReference>
<name>A0AAD9Q5T5_ACRCE</name>
<feature type="transmembrane region" description="Helical" evidence="5">
    <location>
        <begin position="228"/>
        <end position="251"/>
    </location>
</feature>
<evidence type="ECO:0000256" key="2">
    <source>
        <dbReference type="ARBA" id="ARBA00023242"/>
    </source>
</evidence>
<keyword evidence="4" id="KW-0479">Metal-binding</keyword>
<keyword evidence="4" id="KW-0862">Zinc</keyword>
<feature type="transmembrane region" description="Helical" evidence="5">
    <location>
        <begin position="333"/>
        <end position="355"/>
    </location>
</feature>
<feature type="transmembrane region" description="Helical" evidence="5">
    <location>
        <begin position="35"/>
        <end position="58"/>
    </location>
</feature>
<dbReference type="PANTHER" id="PTHR45740:SF2">
    <property type="entry name" value="POLY [ADP-RIBOSE] POLYMERASE"/>
    <property type="match status" value="1"/>
</dbReference>
<dbReference type="Proteomes" id="UP001249851">
    <property type="component" value="Unassembled WGS sequence"/>
</dbReference>
<dbReference type="InterPro" id="IPR000571">
    <property type="entry name" value="Znf_CCCH"/>
</dbReference>
<evidence type="ECO:0000256" key="1">
    <source>
        <dbReference type="ARBA" id="ARBA00004123"/>
    </source>
</evidence>
<dbReference type="EMBL" id="JARQWQ010000063">
    <property type="protein sequence ID" value="KAK2555307.1"/>
    <property type="molecule type" value="Genomic_DNA"/>
</dbReference>
<keyword evidence="4" id="KW-0863">Zinc-finger</keyword>
<dbReference type="Gene3D" id="3.30.720.50">
    <property type="match status" value="1"/>
</dbReference>
<keyword evidence="5" id="KW-0812">Transmembrane</keyword>
<keyword evidence="9" id="KW-1185">Reference proteome</keyword>
<dbReference type="PROSITE" id="PS50918">
    <property type="entry name" value="WWE"/>
    <property type="match status" value="1"/>
</dbReference>
<feature type="domain" description="WWE" evidence="7">
    <location>
        <begin position="539"/>
        <end position="624"/>
    </location>
</feature>
<evidence type="ECO:0000256" key="4">
    <source>
        <dbReference type="PROSITE-ProRule" id="PRU00723"/>
    </source>
</evidence>
<evidence type="ECO:0000313" key="9">
    <source>
        <dbReference type="Proteomes" id="UP001249851"/>
    </source>
</evidence>
<comment type="subcellular location">
    <subcellularLocation>
        <location evidence="1">Nucleus</location>
    </subcellularLocation>
</comment>
<gene>
    <name evidence="8" type="ORF">P5673_022935</name>
</gene>
<accession>A0AAD9Q5T5</accession>
<proteinExistence type="inferred from homology"/>
<feature type="transmembrane region" description="Helical" evidence="5">
    <location>
        <begin position="156"/>
        <end position="177"/>
    </location>
</feature>
<dbReference type="InterPro" id="IPR051712">
    <property type="entry name" value="ARTD-AVP"/>
</dbReference>
<organism evidence="8 9">
    <name type="scientific">Acropora cervicornis</name>
    <name type="common">Staghorn coral</name>
    <dbReference type="NCBI Taxonomy" id="6130"/>
    <lineage>
        <taxon>Eukaryota</taxon>
        <taxon>Metazoa</taxon>
        <taxon>Cnidaria</taxon>
        <taxon>Anthozoa</taxon>
        <taxon>Hexacorallia</taxon>
        <taxon>Scleractinia</taxon>
        <taxon>Astrocoeniina</taxon>
        <taxon>Acroporidae</taxon>
        <taxon>Acropora</taxon>
    </lineage>
</organism>
<feature type="domain" description="C3H1-type" evidence="6">
    <location>
        <begin position="423"/>
        <end position="450"/>
    </location>
</feature>
<evidence type="ECO:0000259" key="6">
    <source>
        <dbReference type="PROSITE" id="PS50103"/>
    </source>
</evidence>
<sequence length="655" mass="76441">MDDSKQDQLRIFSLRKLPKVIKGKLADFIRDIQRFVVALFSIISTLTSFLAACVTAMYNVYEGATGFIFYIVRWLRELVHFDYKGSLTWAIGLPRECYSQCKEETRKYIWLPIACSLKTRMNRVSQATHATLHETVIYARGFRELGRRLFLLASDYAPGGKITVTIFLVSVTFVLFFKILTIAEVLVQIAQVVFNIASFLLHPLWLTLQDILSLFHPLTQVIDVLLRAILHGVVSSFTVIGTFIWLNVVSISSGLYRCWHRFANSTIVKFVWTRVWRILKSTSYFLSEKFVFVFLPFISKTSYHLASLSFDISSVAYENFFVVNVTVDDKFEYFTPAGLGSCILVLWAMLVAFWFRNTFTGTFFSEIDDKEYAITRTVQTTAPHKRTTQKKEASTRICQGGKSINKKDNPLAEDDTNSHIRYSPQVPICSDHIFGSCNHGNKCDNHHCPLPYHWQYRPSLDGWKSFTAQDNCRIEELFCDPSKDIVNASEIEAVFESYRRERGAISLSKNPAKVDFENMRIERNYKRADLRRLSTESYVRQKEEKRPSLLTHWVWYRKEESGEWVEYGGKGESDAIQEDLESAFLRRDGNFTVVRDGKELRLQFFMNPMCEKSFRPYSRKHVRRRPQFKSPEEIQLLTRSTTKTKRSWFKIFWWW</sequence>
<feature type="transmembrane region" description="Helical" evidence="5">
    <location>
        <begin position="189"/>
        <end position="208"/>
    </location>
</feature>
<comment type="caution">
    <text evidence="8">The sequence shown here is derived from an EMBL/GenBank/DDBJ whole genome shotgun (WGS) entry which is preliminary data.</text>
</comment>
<evidence type="ECO:0000256" key="3">
    <source>
        <dbReference type="ARBA" id="ARBA00024347"/>
    </source>
</evidence>
<keyword evidence="5" id="KW-0472">Membrane</keyword>
<evidence type="ECO:0000259" key="7">
    <source>
        <dbReference type="PROSITE" id="PS50918"/>
    </source>
</evidence>
<feature type="zinc finger region" description="C3H1-type" evidence="4">
    <location>
        <begin position="423"/>
        <end position="450"/>
    </location>
</feature>